<proteinExistence type="predicted"/>
<reference evidence="1 2" key="1">
    <citation type="journal article" date="2017" name="Front. Microbiol.">
        <title>Labilibaculum manganireducens gen. nov., sp. nov. and Labilibaculum filiforme sp. nov., Novel Bacteroidetes Isolated from Subsurface Sediments of the Baltic Sea.</title>
        <authorList>
            <person name="Vandieken V."/>
            <person name="Marshall I.P."/>
            <person name="Niemann H."/>
            <person name="Engelen B."/>
            <person name="Cypionka H."/>
        </authorList>
    </citation>
    <scope>NUCLEOTIDE SEQUENCE [LARGE SCALE GENOMIC DNA]</scope>
    <source>
        <strain evidence="1 2">59.16B</strain>
    </source>
</reference>
<evidence type="ECO:0000313" key="1">
    <source>
        <dbReference type="EMBL" id="PKQ63366.1"/>
    </source>
</evidence>
<gene>
    <name evidence="1" type="ORF">BZG02_08240</name>
</gene>
<dbReference type="OrthoDB" id="5417901at2"/>
<dbReference type="Proteomes" id="UP000233535">
    <property type="component" value="Unassembled WGS sequence"/>
</dbReference>
<dbReference type="AlphaFoldDB" id="A0A2N3HZ70"/>
<evidence type="ECO:0008006" key="3">
    <source>
        <dbReference type="Google" id="ProtNLM"/>
    </source>
</evidence>
<accession>A0A2N3HZ70</accession>
<comment type="caution">
    <text evidence="1">The sequence shown here is derived from an EMBL/GenBank/DDBJ whole genome shotgun (WGS) entry which is preliminary data.</text>
</comment>
<dbReference type="EMBL" id="MVDD01000005">
    <property type="protein sequence ID" value="PKQ63366.1"/>
    <property type="molecule type" value="Genomic_DNA"/>
</dbReference>
<sequence>MEKIFVVKYTGPFGFIKPWTAVRDSETYSQQFLTPSIVAGIERKLFPELLKDDDGEIKKIVGHRLSYKQISQQQEQIQPRGWNKKSSGEEKGFHRPYAILVRGVLIEPVLWLAFKTMKDASSASEEHICLCRNEDILYPNSEIIEVAKDEFNTDQDQFAGFELIFERNDESFLVGYNRIKKNEPMYGYLKVLGTPVKTNY</sequence>
<keyword evidence="2" id="KW-1185">Reference proteome</keyword>
<organism evidence="1 2">
    <name type="scientific">Labilibaculum filiforme</name>
    <dbReference type="NCBI Taxonomy" id="1940526"/>
    <lineage>
        <taxon>Bacteria</taxon>
        <taxon>Pseudomonadati</taxon>
        <taxon>Bacteroidota</taxon>
        <taxon>Bacteroidia</taxon>
        <taxon>Marinilabiliales</taxon>
        <taxon>Marinifilaceae</taxon>
        <taxon>Labilibaculum</taxon>
    </lineage>
</organism>
<protein>
    <recommendedName>
        <fullName evidence="3">CRISPR-associated protein Cas5</fullName>
    </recommendedName>
</protein>
<dbReference type="RefSeq" id="WP_101260956.1">
    <property type="nucleotide sequence ID" value="NZ_MVDD01000005.1"/>
</dbReference>
<name>A0A2N3HZ70_9BACT</name>
<evidence type="ECO:0000313" key="2">
    <source>
        <dbReference type="Proteomes" id="UP000233535"/>
    </source>
</evidence>